<proteinExistence type="predicted"/>
<dbReference type="KEGG" id="pphr:APZ00_18255"/>
<keyword evidence="5" id="KW-1185">Reference proteome</keyword>
<dbReference type="GO" id="GO:0005524">
    <property type="term" value="F:ATP binding"/>
    <property type="evidence" value="ECO:0007669"/>
    <property type="project" value="UniProtKB-KW"/>
</dbReference>
<gene>
    <name evidence="4" type="ORF">APZ00_18255</name>
</gene>
<dbReference type="STRING" id="121719.APZ00_18255"/>
<dbReference type="PANTHER" id="PTHR13504">
    <property type="entry name" value="FIDO DOMAIN-CONTAINING PROTEIN DDB_G0283145"/>
    <property type="match status" value="1"/>
</dbReference>
<feature type="domain" description="Fido" evidence="3">
    <location>
        <begin position="113"/>
        <end position="269"/>
    </location>
</feature>
<dbReference type="AlphaFoldDB" id="A0A0U3PAK2"/>
<dbReference type="InterPro" id="IPR036597">
    <property type="entry name" value="Fido-like_dom_sf"/>
</dbReference>
<protein>
    <submittedName>
        <fullName evidence="4">Cell filamentation protein Fic</fullName>
    </submittedName>
</protein>
<reference evidence="4 5" key="1">
    <citation type="submission" date="2015-10" db="EMBL/GenBank/DDBJ databases">
        <title>The world's first case of liver abscess caused by Pannonibacter phragmitetus.</title>
        <authorList>
            <person name="Ming D."/>
            <person name="Wang M."/>
            <person name="Zhou Y."/>
            <person name="Jiang T."/>
            <person name="Hu S."/>
        </authorList>
    </citation>
    <scope>NUCLEOTIDE SEQUENCE [LARGE SCALE GENOMIC DNA]</scope>
    <source>
        <strain evidence="4 5">31801</strain>
    </source>
</reference>
<organism evidence="4 5">
    <name type="scientific">Pannonibacter phragmitetus</name>
    <dbReference type="NCBI Taxonomy" id="121719"/>
    <lineage>
        <taxon>Bacteria</taxon>
        <taxon>Pseudomonadati</taxon>
        <taxon>Pseudomonadota</taxon>
        <taxon>Alphaproteobacteria</taxon>
        <taxon>Hyphomicrobiales</taxon>
        <taxon>Stappiaceae</taxon>
        <taxon>Pannonibacter</taxon>
    </lineage>
</organism>
<sequence length="369" mass="41909">MLWNWQCSDWPKFRYDASALAPLEERFLLRSGEFMGAFRHIKPDEQDQIRIELISDEALKTSEIEGEFLNRDSVQSSLRRHFGLSAEPDGVSPQERGISQMMVSLYNTFAGPVTDAMLFEWHRMVMAGNRQIETLGSYREHPEPMQVISGGIGRLKIHFEAPPSSRVPAEMQRFAEWFNDTAPRQNNALPALTRAGLAHLYFECIHPFEDGNGRIGRALSEKALAQAIGQPSLTALAYTIEQNRKLYYDQLEANNKEMEVTAWLVYFAQTVLEAQQTTLKRVSFHIGKARFYESFGGSLNERQQKVVARMFKEGIAGFKGGLSAENYISITGASRSTATRDLQELAAIGAFMREGERKHTRYRLNLETL</sequence>
<evidence type="ECO:0000256" key="1">
    <source>
        <dbReference type="PIRSR" id="PIRSR640198-1"/>
    </source>
</evidence>
<dbReference type="InterPro" id="IPR040198">
    <property type="entry name" value="Fido_containing"/>
</dbReference>
<dbReference type="EMBL" id="CP013068">
    <property type="protein sequence ID" value="ALV28757.1"/>
    <property type="molecule type" value="Genomic_DNA"/>
</dbReference>
<accession>A0A0U3PAK2</accession>
<feature type="binding site" evidence="2">
    <location>
        <begin position="210"/>
        <end position="217"/>
    </location>
    <ligand>
        <name>ATP</name>
        <dbReference type="ChEBI" id="CHEBI:30616"/>
    </ligand>
</feature>
<dbReference type="Pfam" id="PF02661">
    <property type="entry name" value="Fic"/>
    <property type="match status" value="1"/>
</dbReference>
<feature type="binding site" evidence="2">
    <location>
        <position position="255"/>
    </location>
    <ligand>
        <name>ATP</name>
        <dbReference type="ChEBI" id="CHEBI:30616"/>
    </ligand>
</feature>
<dbReference type="SUPFAM" id="SSF140931">
    <property type="entry name" value="Fic-like"/>
    <property type="match status" value="1"/>
</dbReference>
<feature type="binding site" evidence="2">
    <location>
        <begin position="247"/>
        <end position="248"/>
    </location>
    <ligand>
        <name>ATP</name>
        <dbReference type="ChEBI" id="CHEBI:30616"/>
    </ligand>
</feature>
<dbReference type="PANTHER" id="PTHR13504:SF33">
    <property type="entry name" value="FIC FAMILY PROTEIN"/>
    <property type="match status" value="1"/>
</dbReference>
<name>A0A0U3PAK2_9HYPH</name>
<dbReference type="InterPro" id="IPR036388">
    <property type="entry name" value="WH-like_DNA-bd_sf"/>
</dbReference>
<keyword evidence="2" id="KW-0067">ATP-binding</keyword>
<dbReference type="RefSeq" id="WP_058899770.1">
    <property type="nucleotide sequence ID" value="NZ_CP013068.1"/>
</dbReference>
<keyword evidence="2" id="KW-0547">Nucleotide-binding</keyword>
<evidence type="ECO:0000256" key="2">
    <source>
        <dbReference type="PIRSR" id="PIRSR640198-2"/>
    </source>
</evidence>
<dbReference type="InterPro" id="IPR025230">
    <property type="entry name" value="DUF4172"/>
</dbReference>
<dbReference type="Proteomes" id="UP000064921">
    <property type="component" value="Chromosome"/>
</dbReference>
<dbReference type="Gene3D" id="1.10.10.10">
    <property type="entry name" value="Winged helix-like DNA-binding domain superfamily/Winged helix DNA-binding domain"/>
    <property type="match status" value="1"/>
</dbReference>
<evidence type="ECO:0000313" key="5">
    <source>
        <dbReference type="Proteomes" id="UP000064921"/>
    </source>
</evidence>
<dbReference type="Pfam" id="PF13776">
    <property type="entry name" value="DUF4172"/>
    <property type="match status" value="1"/>
</dbReference>
<evidence type="ECO:0000313" key="4">
    <source>
        <dbReference type="EMBL" id="ALV28757.1"/>
    </source>
</evidence>
<dbReference type="Gene3D" id="1.10.3290.10">
    <property type="entry name" value="Fido-like domain"/>
    <property type="match status" value="1"/>
</dbReference>
<evidence type="ECO:0000259" key="3">
    <source>
        <dbReference type="PROSITE" id="PS51459"/>
    </source>
</evidence>
<feature type="active site" evidence="1">
    <location>
        <position position="206"/>
    </location>
</feature>
<dbReference type="PROSITE" id="PS51459">
    <property type="entry name" value="FIDO"/>
    <property type="match status" value="1"/>
</dbReference>
<dbReference type="InterPro" id="IPR003812">
    <property type="entry name" value="Fido"/>
</dbReference>